<dbReference type="Gene3D" id="1.10.10.10">
    <property type="entry name" value="Winged helix-like DNA-binding domain superfamily/Winged helix DNA-binding domain"/>
    <property type="match status" value="1"/>
</dbReference>
<evidence type="ECO:0000256" key="4">
    <source>
        <dbReference type="ARBA" id="ARBA00023163"/>
    </source>
</evidence>
<dbReference type="Pfam" id="PF08281">
    <property type="entry name" value="Sigma70_r4_2"/>
    <property type="match status" value="1"/>
</dbReference>
<comment type="similarity">
    <text evidence="1">Belongs to the sigma-70 factor family. ECF subfamily.</text>
</comment>
<dbReference type="SUPFAM" id="SSF88946">
    <property type="entry name" value="Sigma2 domain of RNA polymerase sigma factors"/>
    <property type="match status" value="1"/>
</dbReference>
<evidence type="ECO:0000313" key="7">
    <source>
        <dbReference type="EMBL" id="MBB2165091.1"/>
    </source>
</evidence>
<dbReference type="PANTHER" id="PTHR43133">
    <property type="entry name" value="RNA POLYMERASE ECF-TYPE SIGMA FACTO"/>
    <property type="match status" value="1"/>
</dbReference>
<comment type="caution">
    <text evidence="7">The sequence shown here is derived from an EMBL/GenBank/DDBJ whole genome shotgun (WGS) entry which is preliminary data.</text>
</comment>
<evidence type="ECO:0000313" key="12">
    <source>
        <dbReference type="Proteomes" id="UP000561077"/>
    </source>
</evidence>
<proteinExistence type="inferred from homology"/>
<evidence type="ECO:0000256" key="1">
    <source>
        <dbReference type="ARBA" id="ARBA00010641"/>
    </source>
</evidence>
<dbReference type="GO" id="GO:0003677">
    <property type="term" value="F:DNA binding"/>
    <property type="evidence" value="ECO:0007669"/>
    <property type="project" value="InterPro"/>
</dbReference>
<dbReference type="Proteomes" id="UP000561077">
    <property type="component" value="Unassembled WGS sequence"/>
</dbReference>
<dbReference type="Proteomes" id="UP000540490">
    <property type="component" value="Unassembled WGS sequence"/>
</dbReference>
<evidence type="ECO:0000313" key="9">
    <source>
        <dbReference type="EMBL" id="MBB2197011.1"/>
    </source>
</evidence>
<evidence type="ECO:0000313" key="8">
    <source>
        <dbReference type="EMBL" id="MBB2194283.1"/>
    </source>
</evidence>
<gene>
    <name evidence="8" type="ORF">HLH25_11665</name>
    <name evidence="7" type="ORF">HLH26_11200</name>
    <name evidence="9" type="ORF">HLH44_05965</name>
</gene>
<keyword evidence="2" id="KW-0805">Transcription regulation</keyword>
<evidence type="ECO:0000256" key="3">
    <source>
        <dbReference type="ARBA" id="ARBA00023082"/>
    </source>
</evidence>
<evidence type="ECO:0000313" key="10">
    <source>
        <dbReference type="Proteomes" id="UP000530320"/>
    </source>
</evidence>
<dbReference type="GO" id="GO:0006352">
    <property type="term" value="P:DNA-templated transcription initiation"/>
    <property type="evidence" value="ECO:0007669"/>
    <property type="project" value="InterPro"/>
</dbReference>
<dbReference type="GO" id="GO:0016987">
    <property type="term" value="F:sigma factor activity"/>
    <property type="evidence" value="ECO:0007669"/>
    <property type="project" value="UniProtKB-KW"/>
</dbReference>
<dbReference type="EMBL" id="JABEQP010000003">
    <property type="protein sequence ID" value="MBB2197011.1"/>
    <property type="molecule type" value="Genomic_DNA"/>
</dbReference>
<evidence type="ECO:0000313" key="11">
    <source>
        <dbReference type="Proteomes" id="UP000540490"/>
    </source>
</evidence>
<evidence type="ECO:0000259" key="6">
    <source>
        <dbReference type="Pfam" id="PF08281"/>
    </source>
</evidence>
<dbReference type="SUPFAM" id="SSF88659">
    <property type="entry name" value="Sigma3 and sigma4 domains of RNA polymerase sigma factors"/>
    <property type="match status" value="1"/>
</dbReference>
<dbReference type="EMBL" id="JABEQO010000013">
    <property type="protein sequence ID" value="MBB2165091.1"/>
    <property type="molecule type" value="Genomic_DNA"/>
</dbReference>
<dbReference type="InterPro" id="IPR039425">
    <property type="entry name" value="RNA_pol_sigma-70-like"/>
</dbReference>
<evidence type="ECO:0000259" key="5">
    <source>
        <dbReference type="Pfam" id="PF04542"/>
    </source>
</evidence>
<protein>
    <submittedName>
        <fullName evidence="7">RNA polymerase sigma factor</fullName>
    </submittedName>
</protein>
<reference evidence="10 11" key="1">
    <citation type="submission" date="2020-04" db="EMBL/GenBank/DDBJ databases">
        <title>Description of novel Gluconacetobacter.</title>
        <authorList>
            <person name="Sombolestani A."/>
        </authorList>
    </citation>
    <scope>NUCLEOTIDE SEQUENCE [LARGE SCALE GENOMIC DNA]</scope>
    <source>
        <strain evidence="8 11">LMG 1728</strain>
        <strain evidence="7 12">LMG 1731</strain>
        <strain evidence="9 10">LMG 22058</strain>
    </source>
</reference>
<dbReference type="Pfam" id="PF04542">
    <property type="entry name" value="Sigma70_r2"/>
    <property type="match status" value="1"/>
</dbReference>
<dbReference type="NCBIfam" id="TIGR02937">
    <property type="entry name" value="sigma70-ECF"/>
    <property type="match status" value="1"/>
</dbReference>
<keyword evidence="3" id="KW-0731">Sigma factor</keyword>
<keyword evidence="11" id="KW-1185">Reference proteome</keyword>
<dbReference type="InterPro" id="IPR014284">
    <property type="entry name" value="RNA_pol_sigma-70_dom"/>
</dbReference>
<keyword evidence="4" id="KW-0804">Transcription</keyword>
<feature type="domain" description="RNA polymerase sigma-70 region 2" evidence="5">
    <location>
        <begin position="14"/>
        <end position="78"/>
    </location>
</feature>
<dbReference type="PANTHER" id="PTHR43133:SF63">
    <property type="entry name" value="RNA POLYMERASE SIGMA FACTOR FECI-RELATED"/>
    <property type="match status" value="1"/>
</dbReference>
<dbReference type="Gene3D" id="1.10.1740.10">
    <property type="match status" value="1"/>
</dbReference>
<evidence type="ECO:0000256" key="2">
    <source>
        <dbReference type="ARBA" id="ARBA00023015"/>
    </source>
</evidence>
<dbReference type="AlphaFoldDB" id="A0A7W4ILI3"/>
<organism evidence="7 12">
    <name type="scientific">Gluconacetobacter dulcium</name>
    <dbReference type="NCBI Taxonomy" id="2729096"/>
    <lineage>
        <taxon>Bacteria</taxon>
        <taxon>Pseudomonadati</taxon>
        <taxon>Pseudomonadota</taxon>
        <taxon>Alphaproteobacteria</taxon>
        <taxon>Acetobacterales</taxon>
        <taxon>Acetobacteraceae</taxon>
        <taxon>Gluconacetobacter</taxon>
    </lineage>
</organism>
<dbReference type="EMBL" id="JABEQN010000013">
    <property type="protein sequence ID" value="MBB2194283.1"/>
    <property type="molecule type" value="Genomic_DNA"/>
</dbReference>
<dbReference type="InterPro" id="IPR007627">
    <property type="entry name" value="RNA_pol_sigma70_r2"/>
</dbReference>
<sequence length="171" mass="19587">MAERGKRARLAGSFQRHYQDLLRFLFHRTGDMNDAADLAQDTWVRLSRVQDQAIENDRAYIFRVAGNLALDAHRRSVRRAGWFSDEEPDKGIVDHAPSQERLAIDRDHLTRLDAALLELPVKARLALMMLRVDGLSYAEIAARLGVSESMVGKYIMQAVRHCRDRAEWGDE</sequence>
<dbReference type="Proteomes" id="UP000530320">
    <property type="component" value="Unassembled WGS sequence"/>
</dbReference>
<dbReference type="RefSeq" id="WP_182974226.1">
    <property type="nucleotide sequence ID" value="NZ_JABEQN010000013.1"/>
</dbReference>
<dbReference type="InterPro" id="IPR013324">
    <property type="entry name" value="RNA_pol_sigma_r3/r4-like"/>
</dbReference>
<dbReference type="InterPro" id="IPR013249">
    <property type="entry name" value="RNA_pol_sigma70_r4_t2"/>
</dbReference>
<feature type="domain" description="RNA polymerase sigma factor 70 region 4 type 2" evidence="6">
    <location>
        <begin position="111"/>
        <end position="162"/>
    </location>
</feature>
<name>A0A7W4ILI3_9PROT</name>
<accession>A0A7W4ILI3</accession>
<dbReference type="InterPro" id="IPR013325">
    <property type="entry name" value="RNA_pol_sigma_r2"/>
</dbReference>
<dbReference type="InterPro" id="IPR036388">
    <property type="entry name" value="WH-like_DNA-bd_sf"/>
</dbReference>